<evidence type="ECO:0000313" key="2">
    <source>
        <dbReference type="EMBL" id="RSK24241.1"/>
    </source>
</evidence>
<evidence type="ECO:0000259" key="1">
    <source>
        <dbReference type="Pfam" id="PF13468"/>
    </source>
</evidence>
<reference evidence="2 3" key="1">
    <citation type="submission" date="2018-12" db="EMBL/GenBank/DDBJ databases">
        <title>Comparitive functional genomics of dry heat resistant strains isolated from the viking spacecraft.</title>
        <authorList>
            <person name="Seuylemezian A."/>
            <person name="Vaishampayan P."/>
        </authorList>
    </citation>
    <scope>NUCLEOTIDE SEQUENCE [LARGE SCALE GENOMIC DNA]</scope>
    <source>
        <strain evidence="2 3">M6-11</strain>
    </source>
</reference>
<organism evidence="2 3">
    <name type="scientific">Bhargavaea beijingensis</name>
    <dbReference type="NCBI Taxonomy" id="426756"/>
    <lineage>
        <taxon>Bacteria</taxon>
        <taxon>Bacillati</taxon>
        <taxon>Bacillota</taxon>
        <taxon>Bacilli</taxon>
        <taxon>Bacillales</taxon>
        <taxon>Caryophanaceae</taxon>
        <taxon>Bhargavaea</taxon>
    </lineage>
</organism>
<keyword evidence="3" id="KW-1185">Reference proteome</keyword>
<dbReference type="EMBL" id="RWGW01000030">
    <property type="protein sequence ID" value="RSK24241.1"/>
    <property type="molecule type" value="Genomic_DNA"/>
</dbReference>
<protein>
    <submittedName>
        <fullName evidence="2">VOC family protein</fullName>
    </submittedName>
</protein>
<dbReference type="PANTHER" id="PTHR40265">
    <property type="entry name" value="BLL2707 PROTEIN"/>
    <property type="match status" value="1"/>
</dbReference>
<accession>A0ABX9Z9H6</accession>
<comment type="caution">
    <text evidence="2">The sequence shown here is derived from an EMBL/GenBank/DDBJ whole genome shotgun (WGS) entry which is preliminary data.</text>
</comment>
<proteinExistence type="predicted"/>
<name>A0ABX9Z9H6_9BACL</name>
<dbReference type="Gene3D" id="3.10.180.10">
    <property type="entry name" value="2,3-Dihydroxybiphenyl 1,2-Dioxygenase, domain 1"/>
    <property type="match status" value="1"/>
</dbReference>
<dbReference type="InterPro" id="IPR029068">
    <property type="entry name" value="Glyas_Bleomycin-R_OHBP_Dase"/>
</dbReference>
<dbReference type="PANTHER" id="PTHR40265:SF1">
    <property type="entry name" value="GLYOXALASE-LIKE DOMAIN-CONTAINING PROTEIN"/>
    <property type="match status" value="1"/>
</dbReference>
<dbReference type="InterPro" id="IPR025870">
    <property type="entry name" value="Glyoxalase-like_dom"/>
</dbReference>
<evidence type="ECO:0000313" key="3">
    <source>
        <dbReference type="Proteomes" id="UP000272481"/>
    </source>
</evidence>
<gene>
    <name evidence="2" type="ORF">EJA12_14320</name>
</gene>
<feature type="domain" description="Glyoxalase-like" evidence="1">
    <location>
        <begin position="10"/>
        <end position="201"/>
    </location>
</feature>
<dbReference type="Proteomes" id="UP000272481">
    <property type="component" value="Unassembled WGS sequence"/>
</dbReference>
<dbReference type="Pfam" id="PF13468">
    <property type="entry name" value="Glyoxalase_3"/>
    <property type="match status" value="1"/>
</dbReference>
<sequence>MSKGESKLKLDHAVYFSNQTPEEDAKAWKKRGMNGAPGGRHDQWGTQNALYYARNAYIEALSVEKPEIAEGSGQPLARLLIHDLKAYGSGWGTVCLRPGNLYEFEKQLNEKGYRTTGVQDASRRTASGDLLEWKLLFIDEEIGDGLPNPFFIDWGMDESARMEQLLSSGTMPQENLASRITEAVFKVRDPQATAGRWAELLGLGQPAGNRLALGNAELVFVKGEKPERLADVAIAHEDTR</sequence>